<feature type="signal peptide" evidence="1">
    <location>
        <begin position="1"/>
        <end position="19"/>
    </location>
</feature>
<reference evidence="3" key="1">
    <citation type="submission" date="2017-02" db="UniProtKB">
        <authorList>
            <consortium name="WormBaseParasite"/>
        </authorList>
    </citation>
    <scope>IDENTIFICATION</scope>
</reference>
<evidence type="ECO:0000313" key="2">
    <source>
        <dbReference type="Proteomes" id="UP000046393"/>
    </source>
</evidence>
<dbReference type="WBParaSite" id="SMUV_0000474901-mRNA-1">
    <property type="protein sequence ID" value="SMUV_0000474901-mRNA-1"/>
    <property type="gene ID" value="SMUV_0000474901"/>
</dbReference>
<dbReference type="AlphaFoldDB" id="A0A0N5AJV2"/>
<accession>A0A0N5AJV2</accession>
<keyword evidence="2" id="KW-1185">Reference proteome</keyword>
<sequence length="74" mass="8740">MRNLPELDILLLLVTTVVARPPTQDEEEAEGFAISDTKADYDTLPEYRFFSERVQQMLRSEKLRYLQLLKRQPL</sequence>
<dbReference type="Proteomes" id="UP000046393">
    <property type="component" value="Unplaced"/>
</dbReference>
<proteinExistence type="predicted"/>
<evidence type="ECO:0000313" key="3">
    <source>
        <dbReference type="WBParaSite" id="SMUV_0000474901-mRNA-1"/>
    </source>
</evidence>
<protein>
    <submittedName>
        <fullName evidence="3">Promotilin</fullName>
    </submittedName>
</protein>
<name>A0A0N5AJV2_9BILA</name>
<feature type="chain" id="PRO_5005893135" evidence="1">
    <location>
        <begin position="20"/>
        <end position="74"/>
    </location>
</feature>
<organism evidence="2 3">
    <name type="scientific">Syphacia muris</name>
    <dbReference type="NCBI Taxonomy" id="451379"/>
    <lineage>
        <taxon>Eukaryota</taxon>
        <taxon>Metazoa</taxon>
        <taxon>Ecdysozoa</taxon>
        <taxon>Nematoda</taxon>
        <taxon>Chromadorea</taxon>
        <taxon>Rhabditida</taxon>
        <taxon>Spirurina</taxon>
        <taxon>Oxyuridomorpha</taxon>
        <taxon>Oxyuroidea</taxon>
        <taxon>Oxyuridae</taxon>
        <taxon>Syphacia</taxon>
    </lineage>
</organism>
<evidence type="ECO:0000256" key="1">
    <source>
        <dbReference type="SAM" id="SignalP"/>
    </source>
</evidence>
<keyword evidence="1" id="KW-0732">Signal</keyword>